<dbReference type="PRINTS" id="PR01021">
    <property type="entry name" value="OMPADOMAIN"/>
</dbReference>
<evidence type="ECO:0000256" key="2">
    <source>
        <dbReference type="ARBA" id="ARBA00023136"/>
    </source>
</evidence>
<feature type="chain" id="PRO_5031055545" evidence="5">
    <location>
        <begin position="21"/>
        <end position="440"/>
    </location>
</feature>
<dbReference type="RefSeq" id="WP_171221087.1">
    <property type="nucleotide sequence ID" value="NZ_CP121446.1"/>
</dbReference>
<proteinExistence type="predicted"/>
<dbReference type="PANTHER" id="PTHR30329:SF21">
    <property type="entry name" value="LIPOPROTEIN YIAD-RELATED"/>
    <property type="match status" value="1"/>
</dbReference>
<dbReference type="Proteomes" id="UP000536509">
    <property type="component" value="Unassembled WGS sequence"/>
</dbReference>
<evidence type="ECO:0000256" key="3">
    <source>
        <dbReference type="ARBA" id="ARBA00023237"/>
    </source>
</evidence>
<evidence type="ECO:0000313" key="7">
    <source>
        <dbReference type="EMBL" id="NNT70881.1"/>
    </source>
</evidence>
<evidence type="ECO:0000256" key="1">
    <source>
        <dbReference type="ARBA" id="ARBA00004442"/>
    </source>
</evidence>
<dbReference type="InterPro" id="IPR006665">
    <property type="entry name" value="OmpA-like"/>
</dbReference>
<evidence type="ECO:0000256" key="4">
    <source>
        <dbReference type="PROSITE-ProRule" id="PRU00473"/>
    </source>
</evidence>
<evidence type="ECO:0000256" key="5">
    <source>
        <dbReference type="SAM" id="SignalP"/>
    </source>
</evidence>
<comment type="caution">
    <text evidence="7">The sequence shown here is derived from an EMBL/GenBank/DDBJ whole genome shotgun (WGS) entry which is preliminary data.</text>
</comment>
<dbReference type="Gene3D" id="3.30.1330.60">
    <property type="entry name" value="OmpA-like domain"/>
    <property type="match status" value="1"/>
</dbReference>
<keyword evidence="8" id="KW-1185">Reference proteome</keyword>
<keyword evidence="5" id="KW-0732">Signal</keyword>
<evidence type="ECO:0000259" key="6">
    <source>
        <dbReference type="PROSITE" id="PS51123"/>
    </source>
</evidence>
<feature type="domain" description="OmpA-like" evidence="6">
    <location>
        <begin position="16"/>
        <end position="133"/>
    </location>
</feature>
<dbReference type="PANTHER" id="PTHR30329">
    <property type="entry name" value="STATOR ELEMENT OF FLAGELLAR MOTOR COMPLEX"/>
    <property type="match status" value="1"/>
</dbReference>
<name>A0A7Y3R7B6_9FLAO</name>
<reference evidence="7 8" key="1">
    <citation type="submission" date="2020-05" db="EMBL/GenBank/DDBJ databases">
        <title>Draft genome of Flavobacterium sp. IMCC34852.</title>
        <authorList>
            <person name="Song J."/>
            <person name="Cho J.-C."/>
        </authorList>
    </citation>
    <scope>NUCLEOTIDE SEQUENCE [LARGE SCALE GENOMIC DNA]</scope>
    <source>
        <strain evidence="7 8">IMCC34852</strain>
    </source>
</reference>
<organism evidence="7 8">
    <name type="scientific">Flavobacterium rivulicola</name>
    <dbReference type="NCBI Taxonomy" id="2732161"/>
    <lineage>
        <taxon>Bacteria</taxon>
        <taxon>Pseudomonadati</taxon>
        <taxon>Bacteroidota</taxon>
        <taxon>Flavobacteriia</taxon>
        <taxon>Flavobacteriales</taxon>
        <taxon>Flavobacteriaceae</taxon>
        <taxon>Flavobacterium</taxon>
    </lineage>
</organism>
<feature type="signal peptide" evidence="5">
    <location>
        <begin position="1"/>
        <end position="20"/>
    </location>
</feature>
<dbReference type="PROSITE" id="PS51123">
    <property type="entry name" value="OMPA_2"/>
    <property type="match status" value="1"/>
</dbReference>
<dbReference type="Pfam" id="PF00691">
    <property type="entry name" value="OmpA"/>
    <property type="match status" value="1"/>
</dbReference>
<keyword evidence="2 4" id="KW-0472">Membrane</keyword>
<protein>
    <submittedName>
        <fullName evidence="7">OmpA family protein</fullName>
    </submittedName>
</protein>
<gene>
    <name evidence="7" type="ORF">HKT18_01515</name>
</gene>
<dbReference type="InterPro" id="IPR036737">
    <property type="entry name" value="OmpA-like_sf"/>
</dbReference>
<accession>A0A7Y3R7B6</accession>
<sequence>MKNTILIVLLVCGWAQFATAQNQKETVLFDYDQFVLTANAKAKLEEVVSKLDLAQLQTVVLNGNTDADGDSKYNITLSKNRANEVLNYLVAKGISAEKIELKFEGENKPVAENASDKGKQQNRRVEITFVFAEKEYTNTIFNLLKKESQFFTGKSNEVITITGKEGTKITIPKNSLMKPNGKYAIGKIDIELQEFYQKSDAVAANLHTMSDGIMLESGGMIYIKATSKGEELQLKKGAEMTIEMASKNNPSDMQTFYGYPKKDKTVDWSTDDNYIVTEQENWTTYAVFYWDGKEQRDTIYNGKSTKKSFKRATTDAEKVSAINTTILQSTKLGWINCDRFYEIKDKTDLFVDVNLKYKPEIRLVFKDINSIMSGHIDKNNKLVLGGIPLGRTATLMAFSCVDNEVYFAVKEIVINKNASVGLDLRKTSVAEFKTALQQLN</sequence>
<comment type="subcellular location">
    <subcellularLocation>
        <location evidence="1">Cell outer membrane</location>
    </subcellularLocation>
</comment>
<evidence type="ECO:0000313" key="8">
    <source>
        <dbReference type="Proteomes" id="UP000536509"/>
    </source>
</evidence>
<dbReference type="EMBL" id="JABEVX010000001">
    <property type="protein sequence ID" value="NNT70881.1"/>
    <property type="molecule type" value="Genomic_DNA"/>
</dbReference>
<dbReference type="GO" id="GO:0009279">
    <property type="term" value="C:cell outer membrane"/>
    <property type="evidence" value="ECO:0007669"/>
    <property type="project" value="UniProtKB-SubCell"/>
</dbReference>
<dbReference type="InterPro" id="IPR050330">
    <property type="entry name" value="Bact_OuterMem_StrucFunc"/>
</dbReference>
<dbReference type="CDD" id="cd07185">
    <property type="entry name" value="OmpA_C-like"/>
    <property type="match status" value="1"/>
</dbReference>
<dbReference type="SUPFAM" id="SSF103088">
    <property type="entry name" value="OmpA-like"/>
    <property type="match status" value="1"/>
</dbReference>
<keyword evidence="3" id="KW-0998">Cell outer membrane</keyword>
<dbReference type="InterPro" id="IPR006664">
    <property type="entry name" value="OMP_bac"/>
</dbReference>
<dbReference type="AlphaFoldDB" id="A0A7Y3R7B6"/>